<gene>
    <name evidence="1" type="ORF">GC096_04045</name>
</gene>
<accession>A0ABX1X568</accession>
<dbReference type="Proteomes" id="UP000653578">
    <property type="component" value="Unassembled WGS sequence"/>
</dbReference>
<keyword evidence="2" id="KW-1185">Reference proteome</keyword>
<proteinExistence type="predicted"/>
<dbReference type="RefSeq" id="WP_171629025.1">
    <property type="nucleotide sequence ID" value="NZ_WHNY01000009.1"/>
</dbReference>
<protein>
    <submittedName>
        <fullName evidence="1">Uncharacterized protein</fullName>
    </submittedName>
</protein>
<organism evidence="1 2">
    <name type="scientific">Paenibacillus plantarum</name>
    <dbReference type="NCBI Taxonomy" id="2654975"/>
    <lineage>
        <taxon>Bacteria</taxon>
        <taxon>Bacillati</taxon>
        <taxon>Bacillota</taxon>
        <taxon>Bacilli</taxon>
        <taxon>Bacillales</taxon>
        <taxon>Paenibacillaceae</taxon>
        <taxon>Paenibacillus</taxon>
    </lineage>
</organism>
<dbReference type="EMBL" id="WHNY01000009">
    <property type="protein sequence ID" value="NOU63218.1"/>
    <property type="molecule type" value="Genomic_DNA"/>
</dbReference>
<evidence type="ECO:0000313" key="2">
    <source>
        <dbReference type="Proteomes" id="UP000653578"/>
    </source>
</evidence>
<dbReference type="Pfam" id="PF20131">
    <property type="entry name" value="MC3"/>
    <property type="match status" value="1"/>
</dbReference>
<dbReference type="InterPro" id="IPR045390">
    <property type="entry name" value="ABC-3C_MC3"/>
</dbReference>
<comment type="caution">
    <text evidence="1">The sequence shown here is derived from an EMBL/GenBank/DDBJ whole genome shotgun (WGS) entry which is preliminary data.</text>
</comment>
<name>A0ABX1X568_9BACL</name>
<evidence type="ECO:0000313" key="1">
    <source>
        <dbReference type="EMBL" id="NOU63218.1"/>
    </source>
</evidence>
<reference evidence="1 2" key="1">
    <citation type="submission" date="2019-10" db="EMBL/GenBank/DDBJ databases">
        <title>Description of Paenibacillus humi sp. nov.</title>
        <authorList>
            <person name="Carlier A."/>
            <person name="Qi S."/>
        </authorList>
    </citation>
    <scope>NUCLEOTIDE SEQUENCE [LARGE SCALE GENOMIC DNA]</scope>
    <source>
        <strain evidence="1 2">LMG 31461</strain>
    </source>
</reference>
<sequence>MEKLNEFDIVQNAALGSILICSFVSEFYKTQDEKRGPTLPYLMLVLPLLFNQHFVNSVYSKQRKGGLYNALNEDRVLFAGVQGRMESMSKLTLRSIHIGMAAKILLVDKNTFELIPIRSKIPDFKENENIKRMLVASKRLGYWFSTIDFNQLCALLKVRF</sequence>